<keyword evidence="2" id="KW-0732">Signal</keyword>
<dbReference type="Pfam" id="PF09923">
    <property type="entry name" value="DUF2155"/>
    <property type="match status" value="1"/>
</dbReference>
<comment type="caution">
    <text evidence="3">The sequence shown here is derived from an EMBL/GenBank/DDBJ whole genome shotgun (WGS) entry which is preliminary data.</text>
</comment>
<reference evidence="3 4" key="1">
    <citation type="submission" date="2013-04" db="EMBL/GenBank/DDBJ databases">
        <title>Hyphomonas hirschiana VP5 Genome Sequencing.</title>
        <authorList>
            <person name="Lai Q."/>
            <person name="Shao Z."/>
        </authorList>
    </citation>
    <scope>NUCLEOTIDE SEQUENCE [LARGE SCALE GENOMIC DNA]</scope>
    <source>
        <strain evidence="3 4">VP5</strain>
    </source>
</reference>
<sequence length="184" mass="19647">MKTAARFLALASLSVLAALPASASTMAQKNEATLRALDKITGRSTDIVVKVGEPVVYGSLRVDLKACYQAPPEEVPESAAFLRIASTQPVAVETMEAAVAAKDVPPSEADSPILFSGWMYASSPGLNALEHPVYDIWVIRCTAPDPVKLPERAIIPESEEPLYEDMPAGVTESETPPDEDIPID</sequence>
<accession>A0A059FB57</accession>
<name>A0A059FB57_9PROT</name>
<organism evidence="3 4">
    <name type="scientific">Hyphomonas hirschiana VP5</name>
    <dbReference type="NCBI Taxonomy" id="1280951"/>
    <lineage>
        <taxon>Bacteria</taxon>
        <taxon>Pseudomonadati</taxon>
        <taxon>Pseudomonadota</taxon>
        <taxon>Alphaproteobacteria</taxon>
        <taxon>Hyphomonadales</taxon>
        <taxon>Hyphomonadaceae</taxon>
        <taxon>Hyphomonas</taxon>
    </lineage>
</organism>
<dbReference type="EMBL" id="ARYI01000017">
    <property type="protein sequence ID" value="KCZ87832.1"/>
    <property type="molecule type" value="Genomic_DNA"/>
</dbReference>
<evidence type="ECO:0000256" key="1">
    <source>
        <dbReference type="SAM" id="MobiDB-lite"/>
    </source>
</evidence>
<feature type="region of interest" description="Disordered" evidence="1">
    <location>
        <begin position="154"/>
        <end position="184"/>
    </location>
</feature>
<feature type="chain" id="PRO_5001572005" description="Cellulase-like protein" evidence="2">
    <location>
        <begin position="24"/>
        <end position="184"/>
    </location>
</feature>
<keyword evidence="4" id="KW-1185">Reference proteome</keyword>
<dbReference type="RefSeq" id="WP_011647245.1">
    <property type="nucleotide sequence ID" value="NZ_ARYI01000017.1"/>
</dbReference>
<feature type="compositionally biased region" description="Acidic residues" evidence="1">
    <location>
        <begin position="175"/>
        <end position="184"/>
    </location>
</feature>
<evidence type="ECO:0000256" key="2">
    <source>
        <dbReference type="SAM" id="SignalP"/>
    </source>
</evidence>
<evidence type="ECO:0000313" key="4">
    <source>
        <dbReference type="Proteomes" id="UP000025061"/>
    </source>
</evidence>
<feature type="signal peptide" evidence="2">
    <location>
        <begin position="1"/>
        <end position="23"/>
    </location>
</feature>
<protein>
    <recommendedName>
        <fullName evidence="5">Cellulase-like protein</fullName>
    </recommendedName>
</protein>
<dbReference type="AlphaFoldDB" id="A0A059FB57"/>
<proteinExistence type="predicted"/>
<dbReference type="Proteomes" id="UP000025061">
    <property type="component" value="Unassembled WGS sequence"/>
</dbReference>
<dbReference type="InterPro" id="IPR019225">
    <property type="entry name" value="DUF2155"/>
</dbReference>
<gene>
    <name evidence="3" type="ORF">HHI_15313</name>
</gene>
<evidence type="ECO:0008006" key="5">
    <source>
        <dbReference type="Google" id="ProtNLM"/>
    </source>
</evidence>
<evidence type="ECO:0000313" key="3">
    <source>
        <dbReference type="EMBL" id="KCZ87832.1"/>
    </source>
</evidence>